<feature type="compositionally biased region" description="Basic and acidic residues" evidence="1">
    <location>
        <begin position="14"/>
        <end position="30"/>
    </location>
</feature>
<feature type="region of interest" description="Disordered" evidence="1">
    <location>
        <begin position="1"/>
        <end position="30"/>
    </location>
</feature>
<evidence type="ECO:0000256" key="1">
    <source>
        <dbReference type="SAM" id="MobiDB-lite"/>
    </source>
</evidence>
<accession>A0A0S4J3B5</accession>
<feature type="non-terminal residue" evidence="2">
    <location>
        <position position="388"/>
    </location>
</feature>
<name>A0A0S4J3B5_BODSA</name>
<organism evidence="2 3">
    <name type="scientific">Bodo saltans</name>
    <name type="common">Flagellated protozoan</name>
    <dbReference type="NCBI Taxonomy" id="75058"/>
    <lineage>
        <taxon>Eukaryota</taxon>
        <taxon>Discoba</taxon>
        <taxon>Euglenozoa</taxon>
        <taxon>Kinetoplastea</taxon>
        <taxon>Metakinetoplastina</taxon>
        <taxon>Eubodonida</taxon>
        <taxon>Bodonidae</taxon>
        <taxon>Bodo</taxon>
    </lineage>
</organism>
<dbReference type="Proteomes" id="UP000051952">
    <property type="component" value="Unassembled WGS sequence"/>
</dbReference>
<gene>
    <name evidence="2" type="ORF">BSAL_90895</name>
</gene>
<evidence type="ECO:0000313" key="3">
    <source>
        <dbReference type="Proteomes" id="UP000051952"/>
    </source>
</evidence>
<sequence>MQYLDSAEENLIYDEPRPRPVPHVKQERNRPDTTKYTIKLEPIENAGGVHIHLLTCGTSPNRATAYMKQALTLLSGEFLRTCCISMNLNTSPISKVPPAELINNKIAVPTQRGRIIIAMHTFSIGKKEGGDRVIGHTAYLNELFQPPQLHLINLSTLIALLANLGTKYPFIEMDFRNFFPQIPIAKALQPYMGIITRDPSTKQTSYLLQQVLTQGWNCSTFIAQSITWTAIQMKSNNEDDLGLNTDIDAASPPPYISLNHTEGTGVIVVIYDNVLVACSTQKLAALWNERIARNLTTLNIRLKYCTQSFNTCTFCGIDIAMQDNKVTWRTTEKTFAEWSTRNIYNNTSREAARIIGTIMRQDYVRSAPSLTRRPSVLLLQSICKRMSL</sequence>
<feature type="compositionally biased region" description="Acidic residues" evidence="1">
    <location>
        <begin position="1"/>
        <end position="12"/>
    </location>
</feature>
<protein>
    <recommendedName>
        <fullName evidence="4">Reverse transcriptase domain-containing protein</fullName>
    </recommendedName>
</protein>
<dbReference type="EMBL" id="CYKH01001201">
    <property type="protein sequence ID" value="CUG85851.1"/>
    <property type="molecule type" value="Genomic_DNA"/>
</dbReference>
<reference evidence="3" key="1">
    <citation type="submission" date="2015-09" db="EMBL/GenBank/DDBJ databases">
        <authorList>
            <consortium name="Pathogen Informatics"/>
        </authorList>
    </citation>
    <scope>NUCLEOTIDE SEQUENCE [LARGE SCALE GENOMIC DNA]</scope>
    <source>
        <strain evidence="3">Lake Konstanz</strain>
    </source>
</reference>
<dbReference type="VEuPathDB" id="TriTrypDB:BSAL_90895"/>
<dbReference type="InterPro" id="IPR043502">
    <property type="entry name" value="DNA/RNA_pol_sf"/>
</dbReference>
<evidence type="ECO:0008006" key="4">
    <source>
        <dbReference type="Google" id="ProtNLM"/>
    </source>
</evidence>
<proteinExistence type="predicted"/>
<dbReference type="AlphaFoldDB" id="A0A0S4J3B5"/>
<keyword evidence="3" id="KW-1185">Reference proteome</keyword>
<evidence type="ECO:0000313" key="2">
    <source>
        <dbReference type="EMBL" id="CUG85851.1"/>
    </source>
</evidence>
<dbReference type="SUPFAM" id="SSF56672">
    <property type="entry name" value="DNA/RNA polymerases"/>
    <property type="match status" value="1"/>
</dbReference>